<proteinExistence type="predicted"/>
<gene>
    <name evidence="2" type="ORF">EI982_01355</name>
</gene>
<keyword evidence="3" id="KW-1185">Reference proteome</keyword>
<dbReference type="KEGG" id="hra:EI982_01355"/>
<dbReference type="Pfam" id="PF20127">
    <property type="entry name" value="DUF6517"/>
    <property type="match status" value="1"/>
</dbReference>
<feature type="region of interest" description="Disordered" evidence="1">
    <location>
        <begin position="1"/>
        <end position="27"/>
    </location>
</feature>
<evidence type="ECO:0000313" key="3">
    <source>
        <dbReference type="Proteomes" id="UP000428325"/>
    </source>
</evidence>
<dbReference type="InterPro" id="IPR045396">
    <property type="entry name" value="DUF6517"/>
</dbReference>
<dbReference type="OrthoDB" id="300230at2157"/>
<feature type="compositionally biased region" description="Polar residues" evidence="1">
    <location>
        <begin position="16"/>
        <end position="25"/>
    </location>
</feature>
<dbReference type="AlphaFoldDB" id="A0A6B9FE62"/>
<reference evidence="2 3" key="1">
    <citation type="submission" date="2018-12" db="EMBL/GenBank/DDBJ databases">
        <title>Complete genome sequence of Haloplanus rallus MBLA0036.</title>
        <authorList>
            <person name="Nam Y.-d."/>
            <person name="Kang J."/>
            <person name="Chung W.-H."/>
            <person name="Park Y.S."/>
        </authorList>
    </citation>
    <scope>NUCLEOTIDE SEQUENCE [LARGE SCALE GENOMIC DNA]</scope>
    <source>
        <strain evidence="2 3">MBLA0036</strain>
    </source>
</reference>
<name>A0A6B9FE62_9EURY</name>
<dbReference type="GeneID" id="99244492"/>
<organism evidence="2 3">
    <name type="scientific">Haloplanus rallus</name>
    <dbReference type="NCBI Taxonomy" id="1816183"/>
    <lineage>
        <taxon>Archaea</taxon>
        <taxon>Methanobacteriati</taxon>
        <taxon>Methanobacteriota</taxon>
        <taxon>Stenosarchaea group</taxon>
        <taxon>Halobacteria</taxon>
        <taxon>Halobacteriales</taxon>
        <taxon>Haloferacaceae</taxon>
        <taxon>Haloplanus</taxon>
    </lineage>
</organism>
<evidence type="ECO:0000313" key="2">
    <source>
        <dbReference type="EMBL" id="QGX93533.1"/>
    </source>
</evidence>
<protein>
    <submittedName>
        <fullName evidence="2">Uncharacterized protein</fullName>
    </submittedName>
</protein>
<accession>A0A6B9FE62</accession>
<dbReference type="EMBL" id="CP034345">
    <property type="protein sequence ID" value="QGX93533.1"/>
    <property type="molecule type" value="Genomic_DNA"/>
</dbReference>
<evidence type="ECO:0000256" key="1">
    <source>
        <dbReference type="SAM" id="MobiDB-lite"/>
    </source>
</evidence>
<dbReference type="RefSeq" id="WP_157687775.1">
    <property type="nucleotide sequence ID" value="NZ_CP034345.1"/>
</dbReference>
<dbReference type="Proteomes" id="UP000428325">
    <property type="component" value="Chromosome"/>
</dbReference>
<sequence>MVAPPSVPSERLTDWRQVSDTTETPFSAGGLTVSAGIRLYEDDRLRGTVRERTGLDRSWRFFLAARLELDPSPPVTGPLRRLVASRASRGFADRLGDRGFVDVDRAERRSLRVGDADARLFRYDARCRVDGVTLDVDGWLAVWAPDRAFRLAGGAYPTAVVGADGSAAEDVVETLETHIDPEAFRAELFELIRGTR</sequence>